<feature type="domain" description="CCHC-type" evidence="2">
    <location>
        <begin position="12"/>
        <end position="32"/>
    </location>
</feature>
<accession>A0ABN9MK74</accession>
<protein>
    <recommendedName>
        <fullName evidence="2">CCHC-type domain-containing protein</fullName>
    </recommendedName>
</protein>
<organism evidence="3 4">
    <name type="scientific">Ranitomeya imitator</name>
    <name type="common">mimic poison frog</name>
    <dbReference type="NCBI Taxonomy" id="111125"/>
    <lineage>
        <taxon>Eukaryota</taxon>
        <taxon>Metazoa</taxon>
        <taxon>Chordata</taxon>
        <taxon>Craniata</taxon>
        <taxon>Vertebrata</taxon>
        <taxon>Euteleostomi</taxon>
        <taxon>Amphibia</taxon>
        <taxon>Batrachia</taxon>
        <taxon>Anura</taxon>
        <taxon>Neobatrachia</taxon>
        <taxon>Hyloidea</taxon>
        <taxon>Dendrobatidae</taxon>
        <taxon>Dendrobatinae</taxon>
        <taxon>Ranitomeya</taxon>
    </lineage>
</organism>
<feature type="domain" description="CCHC-type" evidence="2">
    <location>
        <begin position="34"/>
        <end position="50"/>
    </location>
</feature>
<dbReference type="Proteomes" id="UP001176940">
    <property type="component" value="Unassembled WGS sequence"/>
</dbReference>
<keyword evidence="4" id="KW-1185">Reference proteome</keyword>
<feature type="region of interest" description="Disordered" evidence="1">
    <location>
        <begin position="91"/>
        <end position="133"/>
    </location>
</feature>
<dbReference type="SUPFAM" id="SSF57756">
    <property type="entry name" value="Retrovirus zinc finger-like domains"/>
    <property type="match status" value="1"/>
</dbReference>
<evidence type="ECO:0000313" key="3">
    <source>
        <dbReference type="EMBL" id="CAJ0967188.1"/>
    </source>
</evidence>
<dbReference type="PANTHER" id="PTHR22639:SF4">
    <property type="entry name" value="ZINC FINGER CCHC DOMAIN-CONTAINING PROTEIN 3"/>
    <property type="match status" value="1"/>
</dbReference>
<evidence type="ECO:0000256" key="1">
    <source>
        <dbReference type="SAM" id="MobiDB-lite"/>
    </source>
</evidence>
<comment type="caution">
    <text evidence="3">The sequence shown here is derived from an EMBL/GenBank/DDBJ whole genome shotgun (WGS) entry which is preliminary data.</text>
</comment>
<evidence type="ECO:0000313" key="4">
    <source>
        <dbReference type="Proteomes" id="UP001176940"/>
    </source>
</evidence>
<dbReference type="InterPro" id="IPR042509">
    <property type="entry name" value="ZCCHC3"/>
</dbReference>
<dbReference type="InterPro" id="IPR036875">
    <property type="entry name" value="Znf_CCHC_sf"/>
</dbReference>
<dbReference type="PANTHER" id="PTHR22639">
    <property type="entry name" value="GAG-RELATED PROTEIN"/>
    <property type="match status" value="1"/>
</dbReference>
<sequence>MTPNGSYRYYETCSSSSVKCGKAGHLASACTVVKCSLCGKVSHVAADCQNIRRNLCVKIGHPHKDCPDAWHNICRDFPDEDLVVDAEAQEEEPLMSGEILTRSEIHQESRPCNLSPPKSKPIPKNISYSRQLF</sequence>
<feature type="compositionally biased region" description="Low complexity" evidence="1">
    <location>
        <begin position="122"/>
        <end position="133"/>
    </location>
</feature>
<dbReference type="InterPro" id="IPR001878">
    <property type="entry name" value="Znf_CCHC"/>
</dbReference>
<name>A0ABN9MK74_9NEOB</name>
<reference evidence="3" key="1">
    <citation type="submission" date="2023-07" db="EMBL/GenBank/DDBJ databases">
        <authorList>
            <person name="Stuckert A."/>
        </authorList>
    </citation>
    <scope>NUCLEOTIDE SEQUENCE</scope>
</reference>
<dbReference type="Gene3D" id="4.10.60.10">
    <property type="entry name" value="Zinc finger, CCHC-type"/>
    <property type="match status" value="1"/>
</dbReference>
<proteinExistence type="predicted"/>
<dbReference type="SMART" id="SM00343">
    <property type="entry name" value="ZnF_C2HC"/>
    <property type="match status" value="2"/>
</dbReference>
<dbReference type="EMBL" id="CAUEEQ010078135">
    <property type="protein sequence ID" value="CAJ0967188.1"/>
    <property type="molecule type" value="Genomic_DNA"/>
</dbReference>
<evidence type="ECO:0000259" key="2">
    <source>
        <dbReference type="SMART" id="SM00343"/>
    </source>
</evidence>
<gene>
    <name evidence="3" type="ORF">RIMI_LOCUS22030675</name>
</gene>